<evidence type="ECO:0000313" key="3">
    <source>
        <dbReference type="Proteomes" id="UP000245618"/>
    </source>
</evidence>
<evidence type="ECO:0000313" key="2">
    <source>
        <dbReference type="EMBL" id="PWA10294.1"/>
    </source>
</evidence>
<feature type="transmembrane region" description="Helical" evidence="1">
    <location>
        <begin position="40"/>
        <end position="60"/>
    </location>
</feature>
<comment type="caution">
    <text evidence="2">The sequence shown here is derived from an EMBL/GenBank/DDBJ whole genome shotgun (WGS) entry which is preliminary data.</text>
</comment>
<feature type="transmembrane region" description="Helical" evidence="1">
    <location>
        <begin position="104"/>
        <end position="123"/>
    </location>
</feature>
<dbReference type="Proteomes" id="UP000245618">
    <property type="component" value="Unassembled WGS sequence"/>
</dbReference>
<dbReference type="RefSeq" id="WP_116761690.1">
    <property type="nucleotide sequence ID" value="NZ_QCZH01000004.1"/>
</dbReference>
<accession>A0A2U1JZB7</accession>
<feature type="transmembrane region" description="Helical" evidence="1">
    <location>
        <begin position="153"/>
        <end position="170"/>
    </location>
</feature>
<keyword evidence="1" id="KW-0472">Membrane</keyword>
<keyword evidence="1" id="KW-1133">Transmembrane helix</keyword>
<reference evidence="2 3" key="1">
    <citation type="submission" date="2018-04" db="EMBL/GenBank/DDBJ databases">
        <title>Flavobacterium sp. nov., isolated from glacier ice.</title>
        <authorList>
            <person name="Liu Q."/>
            <person name="Xin Y.-H."/>
        </authorList>
    </citation>
    <scope>NUCLEOTIDE SEQUENCE [LARGE SCALE GENOMIC DNA]</scope>
    <source>
        <strain evidence="2 3">LB2P30</strain>
    </source>
</reference>
<evidence type="ECO:0008006" key="4">
    <source>
        <dbReference type="Google" id="ProtNLM"/>
    </source>
</evidence>
<dbReference type="OrthoDB" id="9786064at2"/>
<evidence type="ECO:0000256" key="1">
    <source>
        <dbReference type="SAM" id="Phobius"/>
    </source>
</evidence>
<sequence>MKKILPLFSYIFHPLFIPAMATSVYFLFGISNFRVEEITIILTQIITLTIFIPIVFYLFLRSTGKVDSIMIPNIDQRKIPLLLQCFIIILLVQKSITIERYPELHFFFLGALLSTLTALVSLFFNIKVSLHMLAVSSLTVFVFGLNIHHQANAIYMVVFFVISTGFVASSRLEMKAHSPKELLIGLLIGSISQLLLLFLWL</sequence>
<dbReference type="EMBL" id="QCZH01000004">
    <property type="protein sequence ID" value="PWA10294.1"/>
    <property type="molecule type" value="Genomic_DNA"/>
</dbReference>
<feature type="transmembrane region" description="Helical" evidence="1">
    <location>
        <begin position="182"/>
        <end position="200"/>
    </location>
</feature>
<name>A0A2U1JZB7_9FLAO</name>
<keyword evidence="1" id="KW-0812">Transmembrane</keyword>
<proteinExistence type="predicted"/>
<feature type="transmembrane region" description="Helical" evidence="1">
    <location>
        <begin position="7"/>
        <end position="28"/>
    </location>
</feature>
<organism evidence="2 3">
    <name type="scientific">Flavobacterium laiguense</name>
    <dbReference type="NCBI Taxonomy" id="2169409"/>
    <lineage>
        <taxon>Bacteria</taxon>
        <taxon>Pseudomonadati</taxon>
        <taxon>Bacteroidota</taxon>
        <taxon>Flavobacteriia</taxon>
        <taxon>Flavobacteriales</taxon>
        <taxon>Flavobacteriaceae</taxon>
        <taxon>Flavobacterium</taxon>
    </lineage>
</organism>
<gene>
    <name evidence="2" type="ORF">DB891_06280</name>
</gene>
<keyword evidence="3" id="KW-1185">Reference proteome</keyword>
<protein>
    <recommendedName>
        <fullName evidence="4">PA-phosphatase</fullName>
    </recommendedName>
</protein>
<dbReference type="AlphaFoldDB" id="A0A2U1JZB7"/>